<dbReference type="Pfam" id="PF00155">
    <property type="entry name" value="Aminotran_1_2"/>
    <property type="match status" value="1"/>
</dbReference>
<feature type="domain" description="Aminotransferase class I/classII large" evidence="13">
    <location>
        <begin position="34"/>
        <end position="357"/>
    </location>
</feature>
<dbReference type="PANTHER" id="PTHR42885">
    <property type="entry name" value="HISTIDINOL-PHOSPHATE AMINOTRANSFERASE-RELATED"/>
    <property type="match status" value="1"/>
</dbReference>
<evidence type="ECO:0000256" key="4">
    <source>
        <dbReference type="ARBA" id="ARBA00007970"/>
    </source>
</evidence>
<name>A0A927ANB7_9BACT</name>
<comment type="catalytic activity">
    <reaction evidence="11 12">
        <text>L-histidinol phosphate + 2-oxoglutarate = 3-(imidazol-4-yl)-2-oxopropyl phosphate + L-glutamate</text>
        <dbReference type="Rhea" id="RHEA:23744"/>
        <dbReference type="ChEBI" id="CHEBI:16810"/>
        <dbReference type="ChEBI" id="CHEBI:29985"/>
        <dbReference type="ChEBI" id="CHEBI:57766"/>
        <dbReference type="ChEBI" id="CHEBI:57980"/>
        <dbReference type="EC" id="2.6.1.9"/>
    </reaction>
</comment>
<dbReference type="InterPro" id="IPR005861">
    <property type="entry name" value="HisP_aminotrans"/>
</dbReference>
<comment type="subunit">
    <text evidence="5 12">Homodimer.</text>
</comment>
<dbReference type="InterPro" id="IPR015421">
    <property type="entry name" value="PyrdxlP-dep_Trfase_major"/>
</dbReference>
<dbReference type="InterPro" id="IPR001917">
    <property type="entry name" value="Aminotrans_II_pyridoxalP_BS"/>
</dbReference>
<accession>A0A927ANB7</accession>
<evidence type="ECO:0000256" key="8">
    <source>
        <dbReference type="ARBA" id="ARBA00022679"/>
    </source>
</evidence>
<dbReference type="GO" id="GO:0004400">
    <property type="term" value="F:histidinol-phosphate transaminase activity"/>
    <property type="evidence" value="ECO:0007669"/>
    <property type="project" value="UniProtKB-UniRule"/>
</dbReference>
<keyword evidence="9 12" id="KW-0663">Pyridoxal phosphate</keyword>
<keyword evidence="6 12" id="KW-0032">Aminotransferase</keyword>
<evidence type="ECO:0000256" key="3">
    <source>
        <dbReference type="ARBA" id="ARBA00005189"/>
    </source>
</evidence>
<evidence type="ECO:0000256" key="2">
    <source>
        <dbReference type="ARBA" id="ARBA00005011"/>
    </source>
</evidence>
<evidence type="ECO:0000256" key="11">
    <source>
        <dbReference type="ARBA" id="ARBA00047481"/>
    </source>
</evidence>
<sequence length="387" mass="42763">MQSFNLRSILRPHILSLTPYSSARDEYTGTIGVFLDANENPYGSVVASVVRHSERSDDSDYNRYPDPHQWAIKERLAPIKGVRKSQIFLGNGSDEPIDLLVRATCVPGQDTILIMPPTYGMYEVSAAINDVPIIKVPLMSDFQVDTSAVLAAITDKTKLIWLCSPNNPSGNLLQRDAIRSILEAADHSLVIVDEAYIDFADTSSWTTELDTYPNLVVLQTFSKAWGLAALRLGMCFASEELIQVLNKIKPPYNISAPTQQLALKALAHEAGKNEMVAQILEQRRQLVEKLRSLPAVRAIHPSDANFLLVQFDKAKDVFEHLIEQQVIVRDRSKVILCDDCLRISVGTSAENERLLNVLQNMSSVPVTGELPLATGEAASKPELVSNA</sequence>
<feature type="modified residue" description="N6-(pyridoxal phosphate)lysine" evidence="12">
    <location>
        <position position="223"/>
    </location>
</feature>
<dbReference type="AlphaFoldDB" id="A0A927ANB7"/>
<reference evidence="14" key="1">
    <citation type="submission" date="2020-09" db="EMBL/GenBank/DDBJ databases">
        <authorList>
            <person name="Kim M.K."/>
        </authorList>
    </citation>
    <scope>NUCLEOTIDE SEQUENCE</scope>
    <source>
        <strain evidence="14">BT702</strain>
    </source>
</reference>
<gene>
    <name evidence="12 14" type="primary">hisC</name>
    <name evidence="14" type="ORF">IC229_12785</name>
</gene>
<evidence type="ECO:0000256" key="10">
    <source>
        <dbReference type="ARBA" id="ARBA00023102"/>
    </source>
</evidence>
<organism evidence="14 15">
    <name type="scientific">Spirosoma profusum</name>
    <dbReference type="NCBI Taxonomy" id="2771354"/>
    <lineage>
        <taxon>Bacteria</taxon>
        <taxon>Pseudomonadati</taxon>
        <taxon>Bacteroidota</taxon>
        <taxon>Cytophagia</taxon>
        <taxon>Cytophagales</taxon>
        <taxon>Cytophagaceae</taxon>
        <taxon>Spirosoma</taxon>
    </lineage>
</organism>
<evidence type="ECO:0000256" key="9">
    <source>
        <dbReference type="ARBA" id="ARBA00022898"/>
    </source>
</evidence>
<dbReference type="InterPro" id="IPR004839">
    <property type="entry name" value="Aminotransferase_I/II_large"/>
</dbReference>
<comment type="pathway">
    <text evidence="2 12">Amino-acid biosynthesis; L-histidine biosynthesis; L-histidine from 5-phospho-alpha-D-ribose 1-diphosphate: step 7/9.</text>
</comment>
<comment type="pathway">
    <text evidence="3">Lipid metabolism.</text>
</comment>
<dbReference type="Proteomes" id="UP000598820">
    <property type="component" value="Unassembled WGS sequence"/>
</dbReference>
<dbReference type="EC" id="2.6.1.9" evidence="12"/>
<dbReference type="SUPFAM" id="SSF53383">
    <property type="entry name" value="PLP-dependent transferases"/>
    <property type="match status" value="1"/>
</dbReference>
<evidence type="ECO:0000259" key="13">
    <source>
        <dbReference type="Pfam" id="PF00155"/>
    </source>
</evidence>
<evidence type="ECO:0000256" key="7">
    <source>
        <dbReference type="ARBA" id="ARBA00022605"/>
    </source>
</evidence>
<dbReference type="GO" id="GO:0000105">
    <property type="term" value="P:L-histidine biosynthetic process"/>
    <property type="evidence" value="ECO:0007669"/>
    <property type="project" value="UniProtKB-UniRule"/>
</dbReference>
<dbReference type="PROSITE" id="PS00599">
    <property type="entry name" value="AA_TRANSFER_CLASS_2"/>
    <property type="match status" value="1"/>
</dbReference>
<keyword evidence="15" id="KW-1185">Reference proteome</keyword>
<keyword evidence="8 12" id="KW-0808">Transferase</keyword>
<dbReference type="HAMAP" id="MF_01023">
    <property type="entry name" value="HisC_aminotrans_2"/>
    <property type="match status" value="1"/>
</dbReference>
<evidence type="ECO:0000256" key="12">
    <source>
        <dbReference type="HAMAP-Rule" id="MF_01023"/>
    </source>
</evidence>
<evidence type="ECO:0000256" key="1">
    <source>
        <dbReference type="ARBA" id="ARBA00001933"/>
    </source>
</evidence>
<evidence type="ECO:0000313" key="14">
    <source>
        <dbReference type="EMBL" id="MBD2701519.1"/>
    </source>
</evidence>
<evidence type="ECO:0000313" key="15">
    <source>
        <dbReference type="Proteomes" id="UP000598820"/>
    </source>
</evidence>
<keyword evidence="10 12" id="KW-0368">Histidine biosynthesis</keyword>
<dbReference type="NCBIfam" id="TIGR01141">
    <property type="entry name" value="hisC"/>
    <property type="match status" value="1"/>
</dbReference>
<evidence type="ECO:0000256" key="6">
    <source>
        <dbReference type="ARBA" id="ARBA00022576"/>
    </source>
</evidence>
<comment type="similarity">
    <text evidence="4 12">Belongs to the class-II pyridoxal-phosphate-dependent aminotransferase family. Histidinol-phosphate aminotransferase subfamily.</text>
</comment>
<dbReference type="RefSeq" id="WP_190887376.1">
    <property type="nucleotide sequence ID" value="NZ_JACWZY010000009.1"/>
</dbReference>
<comment type="cofactor">
    <cofactor evidence="1 12">
        <name>pyridoxal 5'-phosphate</name>
        <dbReference type="ChEBI" id="CHEBI:597326"/>
    </cofactor>
</comment>
<dbReference type="EMBL" id="JACWZY010000009">
    <property type="protein sequence ID" value="MBD2701519.1"/>
    <property type="molecule type" value="Genomic_DNA"/>
</dbReference>
<comment type="caution">
    <text evidence="14">The sequence shown here is derived from an EMBL/GenBank/DDBJ whole genome shotgun (WGS) entry which is preliminary data.</text>
</comment>
<dbReference type="InterPro" id="IPR015422">
    <property type="entry name" value="PyrdxlP-dep_Trfase_small"/>
</dbReference>
<dbReference type="CDD" id="cd00609">
    <property type="entry name" value="AAT_like"/>
    <property type="match status" value="1"/>
</dbReference>
<evidence type="ECO:0000256" key="5">
    <source>
        <dbReference type="ARBA" id="ARBA00011738"/>
    </source>
</evidence>
<proteinExistence type="inferred from homology"/>
<dbReference type="PANTHER" id="PTHR42885:SF2">
    <property type="entry name" value="HISTIDINOL-PHOSPHATE AMINOTRANSFERASE"/>
    <property type="match status" value="1"/>
</dbReference>
<dbReference type="Gene3D" id="3.40.640.10">
    <property type="entry name" value="Type I PLP-dependent aspartate aminotransferase-like (Major domain)"/>
    <property type="match status" value="1"/>
</dbReference>
<protein>
    <recommendedName>
        <fullName evidence="12">Histidinol-phosphate aminotransferase</fullName>
        <ecNumber evidence="12">2.6.1.9</ecNumber>
    </recommendedName>
    <alternativeName>
        <fullName evidence="12">Imidazole acetol-phosphate transaminase</fullName>
    </alternativeName>
</protein>
<dbReference type="GO" id="GO:0030170">
    <property type="term" value="F:pyridoxal phosphate binding"/>
    <property type="evidence" value="ECO:0007669"/>
    <property type="project" value="InterPro"/>
</dbReference>
<dbReference type="Gene3D" id="3.90.1150.10">
    <property type="entry name" value="Aspartate Aminotransferase, domain 1"/>
    <property type="match status" value="1"/>
</dbReference>
<keyword evidence="7 12" id="KW-0028">Amino-acid biosynthesis</keyword>
<dbReference type="InterPro" id="IPR015424">
    <property type="entry name" value="PyrdxlP-dep_Trfase"/>
</dbReference>